<feature type="region of interest" description="Disordered" evidence="7">
    <location>
        <begin position="645"/>
        <end position="700"/>
    </location>
</feature>
<feature type="compositionally biased region" description="Polar residues" evidence="7">
    <location>
        <begin position="290"/>
        <end position="299"/>
    </location>
</feature>
<feature type="compositionally biased region" description="Low complexity" evidence="7">
    <location>
        <begin position="41"/>
        <end position="57"/>
    </location>
</feature>
<dbReference type="InParanoid" id="D3B7K9"/>
<dbReference type="STRING" id="670386.D3B7K9"/>
<feature type="compositionally biased region" description="Low complexity" evidence="7">
    <location>
        <begin position="139"/>
        <end position="156"/>
    </location>
</feature>
<evidence type="ECO:0000256" key="1">
    <source>
        <dbReference type="ARBA" id="ARBA00022723"/>
    </source>
</evidence>
<dbReference type="GO" id="GO:0006338">
    <property type="term" value="P:chromatin remodeling"/>
    <property type="evidence" value="ECO:0007669"/>
    <property type="project" value="InterPro"/>
</dbReference>
<feature type="compositionally biased region" description="Low complexity" evidence="7">
    <location>
        <begin position="685"/>
        <end position="700"/>
    </location>
</feature>
<dbReference type="InterPro" id="IPR027417">
    <property type="entry name" value="P-loop_NTPase"/>
</dbReference>
<dbReference type="EMBL" id="ADBJ01000018">
    <property type="protein sequence ID" value="EFA82752.1"/>
    <property type="molecule type" value="Genomic_DNA"/>
</dbReference>
<dbReference type="SMART" id="SM00249">
    <property type="entry name" value="PHD"/>
    <property type="match status" value="2"/>
</dbReference>
<evidence type="ECO:0000256" key="6">
    <source>
        <dbReference type="PROSITE-ProRule" id="PRU00146"/>
    </source>
</evidence>
<evidence type="ECO:0000256" key="2">
    <source>
        <dbReference type="ARBA" id="ARBA00022741"/>
    </source>
</evidence>
<dbReference type="PROSITE" id="PS01359">
    <property type="entry name" value="ZF_PHD_1"/>
    <property type="match status" value="1"/>
</dbReference>
<dbReference type="InterPro" id="IPR011011">
    <property type="entry name" value="Znf_FYVE_PHD"/>
</dbReference>
<dbReference type="AlphaFoldDB" id="D3B7K9"/>
<name>D3B7K9_HETP5</name>
<feature type="region of interest" description="Disordered" evidence="7">
    <location>
        <begin position="139"/>
        <end position="175"/>
    </location>
</feature>
<feature type="compositionally biased region" description="Low complexity" evidence="7">
    <location>
        <begin position="645"/>
        <end position="673"/>
    </location>
</feature>
<keyword evidence="2" id="KW-0547">Nucleotide-binding</keyword>
<dbReference type="PROSITE" id="PS50016">
    <property type="entry name" value="ZF_PHD_2"/>
    <property type="match status" value="1"/>
</dbReference>
<dbReference type="PANTHER" id="PTHR47157:SF1">
    <property type="entry name" value="CHROMODOMAIN-HELICASE-DNA-BINDING PROTEIN 1-LIKE"/>
    <property type="match status" value="1"/>
</dbReference>
<feature type="region of interest" description="Disordered" evidence="7">
    <location>
        <begin position="949"/>
        <end position="985"/>
    </location>
</feature>
<dbReference type="GO" id="GO:0008270">
    <property type="term" value="F:zinc ion binding"/>
    <property type="evidence" value="ECO:0007669"/>
    <property type="project" value="UniProtKB-KW"/>
</dbReference>
<evidence type="ECO:0000259" key="8">
    <source>
        <dbReference type="PROSITE" id="PS50016"/>
    </source>
</evidence>
<feature type="compositionally biased region" description="Polar residues" evidence="7">
    <location>
        <begin position="83"/>
        <end position="95"/>
    </location>
</feature>
<keyword evidence="10" id="KW-1185">Reference proteome</keyword>
<proteinExistence type="predicted"/>
<sequence length="985" mass="108925">MEDHFYYSQQQPTIHSIPFQHPHDLYDNNVTSHATCEQNSNCCQSSSNYTPQQQHQQQTDDSIDEYLSNSDDDQIDDIQSSNELSATPPQRSIVCNSPPPTSTTTAYQYQQQPQSQLHHQTHQIHQQQHHIPYIVIQPSSSSSSSPIHTPHSPHYMHSPHHQQQHHHLTSPPQAVVHPYGAPAYYLHTANVSTYTNGNAASDIEISPRLPNTPTTHYSYGAATPTLTQYHLYPSALIQQQQQHHFHQVVYPSSPLDYQTAAVANVTPTTLANNSSPPSTPSTPSTPCHFLNNNEPSSLDNPPVSSPPTTSTSTSTTTINNSDKTTTTTNKTTNKSKKRSRAPEKPVVPSTPITIDSKIQEEINSFFTNYNNNVTLNNKENSPTSPVSIPLLISMSETQKNLYRDLLKNNIPKISHNQNENEKISFLHGLYLMLMKCANHPYQFGGVEPPKNTATANSNDDHLILCSGKLMVLDKLLEAMSQSSSAKPTRLFILSSSQPMLKILEDYFNLKYPGTNNDLEDENNQTQIILSTFLESSIYSPFKHDDLVVEFDHYWQSESTENTELSDSSLPSCGSANDHRSICPSFVLLAVDSVEEWAYQQFKNKSTLSSSSSSQSNTVISKKDNMIEMMKFCIVKMSAAAAAATNSSSSSTSNAKAPSTPVTATTTTAVASPVPSTPPASELNTPILTSPSTSSSSLSSSIGDAPGILSLYSQIHKDNNQDLWKTNSKTNTPFNFTFVSSEHNVVDPKTEFQTDKKRRNPKRQKNLCDRSCFLCKKEEDPKGRTSIVQCRSCPKIYHRSCAGLAHTPRSWKCPRHSCHSCRKTPNESGGSFFICKECPSSYCITCLPNDITILQKHEYSESKHDNEMPIQDSNAGDEVVPTTTTNNNNNNNNSNSNNKKPKTPRPTVYIQCGKCTRKIAASNNNNIALNSSTSSPSLINKHNTAAKISVCDSSNSSPELINSPNQQKDPDTPSLYLSDPESISPR</sequence>
<feature type="compositionally biased region" description="Low complexity" evidence="7">
    <location>
        <begin position="268"/>
        <end position="286"/>
    </location>
</feature>
<dbReference type="Proteomes" id="UP000001396">
    <property type="component" value="Unassembled WGS sequence"/>
</dbReference>
<feature type="domain" description="PHD-type" evidence="8">
    <location>
        <begin position="768"/>
        <end position="840"/>
    </location>
</feature>
<dbReference type="InterPro" id="IPR001965">
    <property type="entry name" value="Znf_PHD"/>
</dbReference>
<dbReference type="GeneID" id="31359934"/>
<evidence type="ECO:0000313" key="10">
    <source>
        <dbReference type="Proteomes" id="UP000001396"/>
    </source>
</evidence>
<feature type="compositionally biased region" description="Polar residues" evidence="7">
    <location>
        <begin position="950"/>
        <end position="966"/>
    </location>
</feature>
<comment type="caution">
    <text evidence="9">The sequence shown here is derived from an EMBL/GenBank/DDBJ whole genome shotgun (WGS) entry which is preliminary data.</text>
</comment>
<evidence type="ECO:0000313" key="9">
    <source>
        <dbReference type="EMBL" id="EFA82752.1"/>
    </source>
</evidence>
<keyword evidence="1" id="KW-0479">Metal-binding</keyword>
<keyword evidence="3 6" id="KW-0863">Zinc-finger</keyword>
<feature type="region of interest" description="Disordered" evidence="7">
    <location>
        <begin position="41"/>
        <end position="107"/>
    </location>
</feature>
<feature type="compositionally biased region" description="Basic residues" evidence="7">
    <location>
        <begin position="157"/>
        <end position="168"/>
    </location>
</feature>
<feature type="compositionally biased region" description="Low complexity" evidence="7">
    <location>
        <begin position="300"/>
        <end position="332"/>
    </location>
</feature>
<dbReference type="Gene3D" id="3.40.50.300">
    <property type="entry name" value="P-loop containing nucleotide triphosphate hydrolases"/>
    <property type="match status" value="1"/>
</dbReference>
<accession>D3B7K9</accession>
<dbReference type="PANTHER" id="PTHR47157">
    <property type="entry name" value="CHROMODOMAIN-HELICASE-DNA-BINDING PROTEIN 1-LIKE"/>
    <property type="match status" value="1"/>
</dbReference>
<dbReference type="RefSeq" id="XP_020434869.1">
    <property type="nucleotide sequence ID" value="XM_020575349.1"/>
</dbReference>
<dbReference type="InterPro" id="IPR031053">
    <property type="entry name" value="ALC1"/>
</dbReference>
<keyword evidence="5" id="KW-0067">ATP-binding</keyword>
<protein>
    <recommendedName>
        <fullName evidence="8">PHD-type domain-containing protein</fullName>
    </recommendedName>
</protein>
<evidence type="ECO:0000256" key="3">
    <source>
        <dbReference type="ARBA" id="ARBA00022771"/>
    </source>
</evidence>
<feature type="region of interest" description="Disordered" evidence="7">
    <location>
        <begin position="268"/>
        <end position="351"/>
    </location>
</feature>
<dbReference type="GO" id="GO:0003678">
    <property type="term" value="F:DNA helicase activity"/>
    <property type="evidence" value="ECO:0007669"/>
    <property type="project" value="InterPro"/>
</dbReference>
<feature type="compositionally biased region" description="Low complexity" evidence="7">
    <location>
        <begin position="881"/>
        <end position="897"/>
    </location>
</feature>
<dbReference type="CDD" id="cd15568">
    <property type="entry name" value="PHD5_NSD"/>
    <property type="match status" value="1"/>
</dbReference>
<evidence type="ECO:0000256" key="4">
    <source>
        <dbReference type="ARBA" id="ARBA00022833"/>
    </source>
</evidence>
<evidence type="ECO:0000256" key="7">
    <source>
        <dbReference type="SAM" id="MobiDB-lite"/>
    </source>
</evidence>
<dbReference type="InterPro" id="IPR013083">
    <property type="entry name" value="Znf_RING/FYVE/PHD"/>
</dbReference>
<dbReference type="GO" id="GO:0006281">
    <property type="term" value="P:DNA repair"/>
    <property type="evidence" value="ECO:0007669"/>
    <property type="project" value="InterPro"/>
</dbReference>
<organism evidence="9 10">
    <name type="scientific">Heterostelium pallidum (strain ATCC 26659 / Pp 5 / PN500)</name>
    <name type="common">Cellular slime mold</name>
    <name type="synonym">Polysphondylium pallidum</name>
    <dbReference type="NCBI Taxonomy" id="670386"/>
    <lineage>
        <taxon>Eukaryota</taxon>
        <taxon>Amoebozoa</taxon>
        <taxon>Evosea</taxon>
        <taxon>Eumycetozoa</taxon>
        <taxon>Dictyostelia</taxon>
        <taxon>Acytosteliales</taxon>
        <taxon>Acytosteliaceae</taxon>
        <taxon>Heterostelium</taxon>
    </lineage>
</organism>
<evidence type="ECO:0000256" key="5">
    <source>
        <dbReference type="ARBA" id="ARBA00022840"/>
    </source>
</evidence>
<dbReference type="Gene3D" id="3.30.40.10">
    <property type="entry name" value="Zinc/RING finger domain, C3HC4 (zinc finger)"/>
    <property type="match status" value="1"/>
</dbReference>
<dbReference type="SUPFAM" id="SSF57903">
    <property type="entry name" value="FYVE/PHD zinc finger"/>
    <property type="match status" value="1"/>
</dbReference>
<dbReference type="InterPro" id="IPR019786">
    <property type="entry name" value="Zinc_finger_PHD-type_CS"/>
</dbReference>
<dbReference type="InterPro" id="IPR019787">
    <property type="entry name" value="Znf_PHD-finger"/>
</dbReference>
<dbReference type="GO" id="GO:0005524">
    <property type="term" value="F:ATP binding"/>
    <property type="evidence" value="ECO:0007669"/>
    <property type="project" value="UniProtKB-KW"/>
</dbReference>
<keyword evidence="4" id="KW-0862">Zinc</keyword>
<feature type="region of interest" description="Disordered" evidence="7">
    <location>
        <begin position="859"/>
        <end position="904"/>
    </location>
</feature>
<reference evidence="9 10" key="1">
    <citation type="journal article" date="2011" name="Genome Res.">
        <title>Phylogeny-wide analysis of social amoeba genomes highlights ancient origins for complex intercellular communication.</title>
        <authorList>
            <person name="Heidel A.J."/>
            <person name="Lawal H.M."/>
            <person name="Felder M."/>
            <person name="Schilde C."/>
            <person name="Helps N.R."/>
            <person name="Tunggal B."/>
            <person name="Rivero F."/>
            <person name="John U."/>
            <person name="Schleicher M."/>
            <person name="Eichinger L."/>
            <person name="Platzer M."/>
            <person name="Noegel A.A."/>
            <person name="Schaap P."/>
            <person name="Gloeckner G."/>
        </authorList>
    </citation>
    <scope>NUCLEOTIDE SEQUENCE [LARGE SCALE GENOMIC DNA]</scope>
    <source>
        <strain evidence="10">ATCC 26659 / Pp 5 / PN500</strain>
    </source>
</reference>
<gene>
    <name evidence="9" type="ORF">PPL_04447</name>
</gene>